<dbReference type="AlphaFoldDB" id="A0A1I0YES9"/>
<evidence type="ECO:0000313" key="1">
    <source>
        <dbReference type="EMBL" id="SFB10858.1"/>
    </source>
</evidence>
<dbReference type="RefSeq" id="WP_074816859.1">
    <property type="nucleotide sequence ID" value="NZ_FOJX01000011.1"/>
</dbReference>
<sequence>MSGFQALEQRDKKGNILAEGVVSKDSPLTTGDNTGIYDVIAEDLRVLKSMLDNFQQEVTREDLDKVNAIAKQVDKALSDANKAAGQVKANVAIAQSAADNAKTYRDETVASVDLAASKIKEMKTLIATLNQTATNIEALLGRKEAISTGNVGYAVTFHDTANAVKGTISVDDDGEFHVSGLIHGDITGNVDRAKRAEVADKLRLPAKINGVAFDGTKDITVDAGLMQKKSLKVTLLPGKWDSQKEYRIEDVLITPATDIIMEPEVGTSETVYNIIADAHIVCREQGNGYFIIKCLGDAPDQSVNVRFLLL</sequence>
<accession>A0A1I0YES9</accession>
<name>A0A1I0YES9_SELRU</name>
<protein>
    <submittedName>
        <fullName evidence="1">Uncharacterized protein</fullName>
    </submittedName>
</protein>
<evidence type="ECO:0000313" key="2">
    <source>
        <dbReference type="Proteomes" id="UP000183843"/>
    </source>
</evidence>
<dbReference type="Proteomes" id="UP000183843">
    <property type="component" value="Unassembled WGS sequence"/>
</dbReference>
<proteinExistence type="predicted"/>
<gene>
    <name evidence="1" type="ORF">SAMN05216587_111105</name>
</gene>
<dbReference type="EMBL" id="FOJX01000011">
    <property type="protein sequence ID" value="SFB10858.1"/>
    <property type="molecule type" value="Genomic_DNA"/>
</dbReference>
<organism evidence="1 2">
    <name type="scientific">Selenomonas ruminantium</name>
    <dbReference type="NCBI Taxonomy" id="971"/>
    <lineage>
        <taxon>Bacteria</taxon>
        <taxon>Bacillati</taxon>
        <taxon>Bacillota</taxon>
        <taxon>Negativicutes</taxon>
        <taxon>Selenomonadales</taxon>
        <taxon>Selenomonadaceae</taxon>
        <taxon>Selenomonas</taxon>
    </lineage>
</organism>
<reference evidence="1 2" key="1">
    <citation type="submission" date="2016-10" db="EMBL/GenBank/DDBJ databases">
        <authorList>
            <person name="de Groot N.N."/>
        </authorList>
    </citation>
    <scope>NUCLEOTIDE SEQUENCE [LARGE SCALE GENOMIC DNA]</scope>
    <source>
        <strain evidence="1 2">L14</strain>
    </source>
</reference>